<dbReference type="AlphaFoldDB" id="A0A838XZ90"/>
<organism evidence="2 3">
    <name type="scientific">Stappia taiwanensis</name>
    <dbReference type="NCBI Taxonomy" id="992267"/>
    <lineage>
        <taxon>Bacteria</taxon>
        <taxon>Pseudomonadati</taxon>
        <taxon>Pseudomonadota</taxon>
        <taxon>Alphaproteobacteria</taxon>
        <taxon>Hyphomicrobiales</taxon>
        <taxon>Stappiaceae</taxon>
        <taxon>Stappia</taxon>
    </lineage>
</organism>
<protein>
    <submittedName>
        <fullName evidence="2">Uncharacterized protein</fullName>
    </submittedName>
</protein>
<accession>A0A838XZ90</accession>
<evidence type="ECO:0000313" key="2">
    <source>
        <dbReference type="EMBL" id="MBA4613848.1"/>
    </source>
</evidence>
<evidence type="ECO:0000313" key="3">
    <source>
        <dbReference type="Proteomes" id="UP000559404"/>
    </source>
</evidence>
<feature type="region of interest" description="Disordered" evidence="1">
    <location>
        <begin position="740"/>
        <end position="808"/>
    </location>
</feature>
<name>A0A838XZ90_9HYPH</name>
<dbReference type="EMBL" id="JACEON010000026">
    <property type="protein sequence ID" value="MBA4613848.1"/>
    <property type="molecule type" value="Genomic_DNA"/>
</dbReference>
<keyword evidence="3" id="KW-1185">Reference proteome</keyword>
<reference evidence="2 3" key="1">
    <citation type="submission" date="2020-07" db="EMBL/GenBank/DDBJ databases">
        <authorList>
            <person name="Li M."/>
        </authorList>
    </citation>
    <scope>NUCLEOTIDE SEQUENCE [LARGE SCALE GENOMIC DNA]</scope>
    <source>
        <strain evidence="2 3">DSM 23284</strain>
    </source>
</reference>
<dbReference type="RefSeq" id="WP_181762046.1">
    <property type="nucleotide sequence ID" value="NZ_BMCR01000001.1"/>
</dbReference>
<comment type="caution">
    <text evidence="2">The sequence shown here is derived from an EMBL/GenBank/DDBJ whole genome shotgun (WGS) entry which is preliminary data.</text>
</comment>
<gene>
    <name evidence="2" type="ORF">H1W37_19495</name>
</gene>
<evidence type="ECO:0000256" key="1">
    <source>
        <dbReference type="SAM" id="MobiDB-lite"/>
    </source>
</evidence>
<sequence>MGTRRRRAALRAVLRGDSGPARPPARRSVAAMSIFLTPAADARDASLAEAAPRNWSEAGQRDAARRDRDFAGFAEAFRANDEAQTYTQNAMNLLARRERAYDERIAAVKEATGVQLENPLRLARMPTMDELRRRHPNENIVATRKRLFADRLHQLQQQYPDKADRIRAGLSIDDQAREIGRAAEARAEAVNADPNAPDGSWLAGFAGTMRGYLRDPLQVGTLFVGGPEGGAAANVALRILSSVGRNAAINAGVETVLQVPAQMGRAEAGLEAGVGEAAGNVAIAAGLGGVLGGAMTGVSEMIRAGRAAPAEVRAAREKLDPDVQAEFDAALEVGRDEAAAFADPPKGVTPEESGRMATEAVDQIADDGPPVSGAVEKPTRAPDVAQVLDEAAEAPSGRIDVQGKPAVFSRFDPGTLETDAAAYQYKGGGDAAGVTDRLAGVEKWDPTASGKIFVHERGGGARYVADGHQRLGLAKRLQQDGAEGVVLDGFVFREADGWTTADVRALAAKKNMQEGSGTPLDAARILRDSPELLDDSLPVSGPMMRKAVGLSRLSDDAFGMTLNGLVPENHAALVGEMVADPALHSGVLQDLAHFAPETDRQARLLIGESLSSGRQVEVQNDMFGSFRIERTLMGERVKVLDAAIKALRSDKRLFATLADNADVIEAAGNRLDTGGNESRAATAEMIGELLDRMARTRGPVSDALSAAARQVAEGAKPGPAARAFVADVKTMIDEGGLGRLLSPAEPELKPAATVEPGSPDAARSADELVPQPATAAELEEAGQGSMWDMLPDGVDGDGNQRFTTGDEAVARATRDDDLSAIVDSCKD</sequence>
<reference evidence="2 3" key="2">
    <citation type="submission" date="2020-08" db="EMBL/GenBank/DDBJ databases">
        <title>Stappia taiwanensis sp. nov., isolated from a coastal thermal spring.</title>
        <authorList>
            <person name="Kampfer P."/>
        </authorList>
    </citation>
    <scope>NUCLEOTIDE SEQUENCE [LARGE SCALE GENOMIC DNA]</scope>
    <source>
        <strain evidence="2 3">DSM 23284</strain>
    </source>
</reference>
<dbReference type="Proteomes" id="UP000559404">
    <property type="component" value="Unassembled WGS sequence"/>
</dbReference>
<proteinExistence type="predicted"/>